<keyword evidence="1" id="KW-0732">Signal</keyword>
<reference evidence="3 5" key="1">
    <citation type="submission" date="2020-06" db="EMBL/GenBank/DDBJ databases">
        <title>Description of novel acetic acid bacteria.</title>
        <authorList>
            <person name="Sombolestani A."/>
        </authorList>
    </citation>
    <scope>NUCLEOTIDE SEQUENCE [LARGE SCALE GENOMIC DNA]</scope>
    <source>
        <strain evidence="3 5">LMG 26838</strain>
    </source>
</reference>
<evidence type="ECO:0000313" key="5">
    <source>
        <dbReference type="Proteomes" id="UP000565205"/>
    </source>
</evidence>
<gene>
    <name evidence="2" type="ORF">FHR90_002155</name>
    <name evidence="3" type="ORF">HUK83_11365</name>
</gene>
<feature type="signal peptide" evidence="1">
    <location>
        <begin position="1"/>
        <end position="27"/>
    </location>
</feature>
<evidence type="ECO:0000313" key="4">
    <source>
        <dbReference type="Proteomes" id="UP000557688"/>
    </source>
</evidence>
<dbReference type="Proteomes" id="UP000557688">
    <property type="component" value="Unassembled WGS sequence"/>
</dbReference>
<dbReference type="Proteomes" id="UP000565205">
    <property type="component" value="Unassembled WGS sequence"/>
</dbReference>
<dbReference type="EMBL" id="JACHXV010000007">
    <property type="protein sequence ID" value="MBB3174314.1"/>
    <property type="molecule type" value="Genomic_DNA"/>
</dbReference>
<dbReference type="AlphaFoldDB" id="A0A839V1A3"/>
<accession>A0A839V1A3</accession>
<sequence>MRLKSFAGVIAAASFASASLAAAPAFAASHHGAPTGTVTIDAKSANAGVGFSWGDGTLTYKGVAYPFSVKGVDVVAVGYSEVIGHGKVFHLKDLADFDGTYVAGTGEATLGNGVSGQWLTNEKGVEIHIDGVTKGAQLKAAAGGIRLELKK</sequence>
<name>A0A839V1A3_9PROT</name>
<evidence type="ECO:0000313" key="3">
    <source>
        <dbReference type="EMBL" id="NVN30928.1"/>
    </source>
</evidence>
<protein>
    <recommendedName>
        <fullName evidence="6">DUF1134 domain-containing protein</fullName>
    </recommendedName>
</protein>
<proteinExistence type="predicted"/>
<organism evidence="2 4">
    <name type="scientific">Endobacter medicaginis</name>
    <dbReference type="NCBI Taxonomy" id="1181271"/>
    <lineage>
        <taxon>Bacteria</taxon>
        <taxon>Pseudomonadati</taxon>
        <taxon>Pseudomonadota</taxon>
        <taxon>Alphaproteobacteria</taxon>
        <taxon>Acetobacterales</taxon>
        <taxon>Acetobacteraceae</taxon>
        <taxon>Endobacter</taxon>
    </lineage>
</organism>
<keyword evidence="4" id="KW-1185">Reference proteome</keyword>
<evidence type="ECO:0000313" key="2">
    <source>
        <dbReference type="EMBL" id="MBB3174314.1"/>
    </source>
</evidence>
<comment type="caution">
    <text evidence="2">The sequence shown here is derived from an EMBL/GenBank/DDBJ whole genome shotgun (WGS) entry which is preliminary data.</text>
</comment>
<dbReference type="EMBL" id="JABXXQ010000248">
    <property type="protein sequence ID" value="NVN30928.1"/>
    <property type="molecule type" value="Genomic_DNA"/>
</dbReference>
<reference evidence="2 4" key="2">
    <citation type="submission" date="2020-08" db="EMBL/GenBank/DDBJ databases">
        <title>Genomic Encyclopedia of Type Strains, Phase III (KMG-III): the genomes of soil and plant-associated and newly described type strains.</title>
        <authorList>
            <person name="Whitman W."/>
        </authorList>
    </citation>
    <scope>NUCLEOTIDE SEQUENCE [LARGE SCALE GENOMIC DNA]</scope>
    <source>
        <strain evidence="2 4">CECT 8088</strain>
    </source>
</reference>
<evidence type="ECO:0000256" key="1">
    <source>
        <dbReference type="SAM" id="SignalP"/>
    </source>
</evidence>
<dbReference type="RefSeq" id="WP_176624857.1">
    <property type="nucleotide sequence ID" value="NZ_JABXXQ010000248.1"/>
</dbReference>
<feature type="chain" id="PRO_5036240739" description="DUF1134 domain-containing protein" evidence="1">
    <location>
        <begin position="28"/>
        <end position="151"/>
    </location>
</feature>
<evidence type="ECO:0008006" key="6">
    <source>
        <dbReference type="Google" id="ProtNLM"/>
    </source>
</evidence>